<feature type="transmembrane region" description="Helical" evidence="14">
    <location>
        <begin position="13"/>
        <end position="38"/>
    </location>
</feature>
<keyword evidence="7 13" id="KW-0297">G-protein coupled receptor</keyword>
<evidence type="ECO:0000256" key="13">
    <source>
        <dbReference type="RuleBase" id="RU000688"/>
    </source>
</evidence>
<evidence type="ECO:0000256" key="6">
    <source>
        <dbReference type="ARBA" id="ARBA00022989"/>
    </source>
</evidence>
<evidence type="ECO:0000256" key="8">
    <source>
        <dbReference type="ARBA" id="ARBA00023136"/>
    </source>
</evidence>
<name>A0A8J6EIF1_ELECQ</name>
<sequence>MMIGFEAPRTFKAFLFVIFLITYIFTISGNFLIITLVFTCKQLNTPMYFFLSNLSVCEILLTTNIIPNMLYLLLVDHGVISASKCLTQFYFFGTAATTECLLLAVMAYDRYLAICSPLHYTSIMDQRFCICLSMSVWLIGLMATIGTIILMSSLQFCGTAVVNHYFCDREPILSLSCSDTNEVKIEALVFSFFITLWPFVAIIWSYARIILTVLRITTLTERYKIFSTCSSHVIVVCMYYGTLIIMYVVPSNGQSFNINKLLSLLYIVVTPLLNPIIYSLRNLELMNALKKCVKKISIDIN</sequence>
<evidence type="ECO:0000256" key="2">
    <source>
        <dbReference type="ARBA" id="ARBA00022475"/>
    </source>
</evidence>
<dbReference type="PRINTS" id="PR00237">
    <property type="entry name" value="GPCRRHODOPSN"/>
</dbReference>
<dbReference type="Proteomes" id="UP000770717">
    <property type="component" value="Unassembled WGS sequence"/>
</dbReference>
<dbReference type="InterPro" id="IPR050939">
    <property type="entry name" value="Olfactory_GPCR1"/>
</dbReference>
<evidence type="ECO:0000256" key="9">
    <source>
        <dbReference type="ARBA" id="ARBA00023157"/>
    </source>
</evidence>
<dbReference type="GO" id="GO:0004930">
    <property type="term" value="F:G protein-coupled receptor activity"/>
    <property type="evidence" value="ECO:0007669"/>
    <property type="project" value="UniProtKB-KW"/>
</dbReference>
<evidence type="ECO:0000256" key="3">
    <source>
        <dbReference type="ARBA" id="ARBA00022606"/>
    </source>
</evidence>
<keyword evidence="10 13" id="KW-0675">Receptor</keyword>
<evidence type="ECO:0000256" key="7">
    <source>
        <dbReference type="ARBA" id="ARBA00023040"/>
    </source>
</evidence>
<keyword evidence="4 13" id="KW-0812">Transmembrane</keyword>
<organism evidence="16 17">
    <name type="scientific">Eleutherodactylus coqui</name>
    <name type="common">Puerto Rican coqui</name>
    <dbReference type="NCBI Taxonomy" id="57060"/>
    <lineage>
        <taxon>Eukaryota</taxon>
        <taxon>Metazoa</taxon>
        <taxon>Chordata</taxon>
        <taxon>Craniata</taxon>
        <taxon>Vertebrata</taxon>
        <taxon>Euteleostomi</taxon>
        <taxon>Amphibia</taxon>
        <taxon>Batrachia</taxon>
        <taxon>Anura</taxon>
        <taxon>Neobatrachia</taxon>
        <taxon>Hyloidea</taxon>
        <taxon>Eleutherodactylidae</taxon>
        <taxon>Eleutherodactylinae</taxon>
        <taxon>Eleutherodactylus</taxon>
        <taxon>Eleutherodactylus</taxon>
    </lineage>
</organism>
<dbReference type="PANTHER" id="PTHR24242">
    <property type="entry name" value="G-PROTEIN COUPLED RECEPTOR"/>
    <property type="match status" value="1"/>
</dbReference>
<protein>
    <recommendedName>
        <fullName evidence="14">Olfactory receptor</fullName>
    </recommendedName>
</protein>
<keyword evidence="12 13" id="KW-0807">Transducer</keyword>
<reference evidence="16" key="1">
    <citation type="thesis" date="2020" institute="ProQuest LLC" country="789 East Eisenhower Parkway, Ann Arbor, MI, USA">
        <title>Comparative Genomics and Chromosome Evolution.</title>
        <authorList>
            <person name="Mudd A.B."/>
        </authorList>
    </citation>
    <scope>NUCLEOTIDE SEQUENCE</scope>
    <source>
        <strain evidence="16">HN-11 Male</strain>
        <tissue evidence="16">Kidney and liver</tissue>
    </source>
</reference>
<dbReference type="PANTHER" id="PTHR24242:SF393">
    <property type="entry name" value="OLFACTORY RECEPTOR"/>
    <property type="match status" value="1"/>
</dbReference>
<gene>
    <name evidence="16" type="ORF">GDO78_019843</name>
</gene>
<dbReference type="Gene3D" id="1.20.1070.10">
    <property type="entry name" value="Rhodopsin 7-helix transmembrane proteins"/>
    <property type="match status" value="1"/>
</dbReference>
<feature type="transmembrane region" description="Helical" evidence="14">
    <location>
        <begin position="223"/>
        <end position="249"/>
    </location>
</feature>
<evidence type="ECO:0000256" key="1">
    <source>
        <dbReference type="ARBA" id="ARBA00004651"/>
    </source>
</evidence>
<accession>A0A8J6EIF1</accession>
<dbReference type="GO" id="GO:0005886">
    <property type="term" value="C:plasma membrane"/>
    <property type="evidence" value="ECO:0007669"/>
    <property type="project" value="UniProtKB-SubCell"/>
</dbReference>
<evidence type="ECO:0000256" key="5">
    <source>
        <dbReference type="ARBA" id="ARBA00022725"/>
    </source>
</evidence>
<dbReference type="InterPro" id="IPR000276">
    <property type="entry name" value="GPCR_Rhodpsn"/>
</dbReference>
<dbReference type="OrthoDB" id="9444602at2759"/>
<dbReference type="PROSITE" id="PS50262">
    <property type="entry name" value="G_PROTEIN_RECEP_F1_2"/>
    <property type="match status" value="1"/>
</dbReference>
<feature type="transmembrane region" description="Helical" evidence="14">
    <location>
        <begin position="188"/>
        <end position="211"/>
    </location>
</feature>
<dbReference type="PROSITE" id="PS00237">
    <property type="entry name" value="G_PROTEIN_RECEP_F1_1"/>
    <property type="match status" value="1"/>
</dbReference>
<feature type="transmembrane region" description="Helical" evidence="14">
    <location>
        <begin position="261"/>
        <end position="280"/>
    </location>
</feature>
<feature type="transmembrane region" description="Helical" evidence="14">
    <location>
        <begin position="50"/>
        <end position="74"/>
    </location>
</feature>
<dbReference type="PRINTS" id="PR00245">
    <property type="entry name" value="OLFACTORYR"/>
</dbReference>
<keyword evidence="9" id="KW-1015">Disulfide bond</keyword>
<comment type="caution">
    <text evidence="16">The sequence shown here is derived from an EMBL/GenBank/DDBJ whole genome shotgun (WGS) entry which is preliminary data.</text>
</comment>
<dbReference type="AlphaFoldDB" id="A0A8J6EIF1"/>
<keyword evidence="5 14" id="KW-0552">Olfaction</keyword>
<keyword evidence="8 14" id="KW-0472">Membrane</keyword>
<proteinExistence type="inferred from homology"/>
<comment type="similarity">
    <text evidence="13">Belongs to the G-protein coupled receptor 1 family.</text>
</comment>
<feature type="domain" description="G-protein coupled receptors family 1 profile" evidence="15">
    <location>
        <begin position="29"/>
        <end position="278"/>
    </location>
</feature>
<evidence type="ECO:0000259" key="15">
    <source>
        <dbReference type="PROSITE" id="PS50262"/>
    </source>
</evidence>
<evidence type="ECO:0000313" key="17">
    <source>
        <dbReference type="Proteomes" id="UP000770717"/>
    </source>
</evidence>
<keyword evidence="17" id="KW-1185">Reference proteome</keyword>
<evidence type="ECO:0000256" key="10">
    <source>
        <dbReference type="ARBA" id="ARBA00023170"/>
    </source>
</evidence>
<evidence type="ECO:0000313" key="16">
    <source>
        <dbReference type="EMBL" id="KAG9469708.1"/>
    </source>
</evidence>
<evidence type="ECO:0000256" key="11">
    <source>
        <dbReference type="ARBA" id="ARBA00023180"/>
    </source>
</evidence>
<dbReference type="GO" id="GO:0004984">
    <property type="term" value="F:olfactory receptor activity"/>
    <property type="evidence" value="ECO:0007669"/>
    <property type="project" value="InterPro"/>
</dbReference>
<comment type="subcellular location">
    <subcellularLocation>
        <location evidence="1 14">Cell membrane</location>
        <topology evidence="1 14">Multi-pass membrane protein</topology>
    </subcellularLocation>
</comment>
<keyword evidence="2 14" id="KW-1003">Cell membrane</keyword>
<evidence type="ECO:0000256" key="4">
    <source>
        <dbReference type="ARBA" id="ARBA00022692"/>
    </source>
</evidence>
<keyword evidence="6 14" id="KW-1133">Transmembrane helix</keyword>
<evidence type="ECO:0000256" key="12">
    <source>
        <dbReference type="ARBA" id="ARBA00023224"/>
    </source>
</evidence>
<dbReference type="FunFam" id="1.20.1070.10:FF:000010">
    <property type="entry name" value="Olfactory receptor"/>
    <property type="match status" value="1"/>
</dbReference>
<keyword evidence="3 14" id="KW-0716">Sensory transduction</keyword>
<dbReference type="Pfam" id="PF13853">
    <property type="entry name" value="7tm_4"/>
    <property type="match status" value="1"/>
</dbReference>
<evidence type="ECO:0000256" key="14">
    <source>
        <dbReference type="RuleBase" id="RU363047"/>
    </source>
</evidence>
<dbReference type="InterPro" id="IPR017452">
    <property type="entry name" value="GPCR_Rhodpsn_7TM"/>
</dbReference>
<dbReference type="EMBL" id="WNTK01000445">
    <property type="protein sequence ID" value="KAG9469708.1"/>
    <property type="molecule type" value="Genomic_DNA"/>
</dbReference>
<feature type="transmembrane region" description="Helical" evidence="14">
    <location>
        <begin position="89"/>
        <end position="108"/>
    </location>
</feature>
<dbReference type="SUPFAM" id="SSF81321">
    <property type="entry name" value="Family A G protein-coupled receptor-like"/>
    <property type="match status" value="1"/>
</dbReference>
<keyword evidence="11" id="KW-0325">Glycoprotein</keyword>
<feature type="transmembrane region" description="Helical" evidence="14">
    <location>
        <begin position="128"/>
        <end position="151"/>
    </location>
</feature>
<dbReference type="InterPro" id="IPR000725">
    <property type="entry name" value="Olfact_rcpt"/>
</dbReference>